<evidence type="ECO:0000256" key="3">
    <source>
        <dbReference type="SAM" id="MobiDB-lite"/>
    </source>
</evidence>
<evidence type="ECO:0000313" key="5">
    <source>
        <dbReference type="EMBL" id="RLP73878.1"/>
    </source>
</evidence>
<dbReference type="Gene3D" id="3.40.50.2000">
    <property type="entry name" value="Glycogen Phosphorylase B"/>
    <property type="match status" value="2"/>
</dbReference>
<dbReference type="Proteomes" id="UP000270299">
    <property type="component" value="Unassembled WGS sequence"/>
</dbReference>
<feature type="region of interest" description="Disordered" evidence="3">
    <location>
        <begin position="1"/>
        <end position="31"/>
    </location>
</feature>
<evidence type="ECO:0000256" key="2">
    <source>
        <dbReference type="ARBA" id="ARBA00022679"/>
    </source>
</evidence>
<dbReference type="AlphaFoldDB" id="A0A3L7A1I3"/>
<dbReference type="Pfam" id="PF13692">
    <property type="entry name" value="Glyco_trans_1_4"/>
    <property type="match status" value="1"/>
</dbReference>
<dbReference type="GO" id="GO:0016757">
    <property type="term" value="F:glycosyltransferase activity"/>
    <property type="evidence" value="ECO:0007669"/>
    <property type="project" value="UniProtKB-KW"/>
</dbReference>
<evidence type="ECO:0000259" key="4">
    <source>
        <dbReference type="Pfam" id="PF13579"/>
    </source>
</evidence>
<keyword evidence="1" id="KW-0328">Glycosyltransferase</keyword>
<dbReference type="InterPro" id="IPR028098">
    <property type="entry name" value="Glyco_trans_4-like_N"/>
</dbReference>
<evidence type="ECO:0000313" key="6">
    <source>
        <dbReference type="Proteomes" id="UP000270299"/>
    </source>
</evidence>
<protein>
    <submittedName>
        <fullName evidence="5">Glycosyltransferase</fullName>
    </submittedName>
</protein>
<reference evidence="5 6" key="1">
    <citation type="submission" date="2018-10" db="EMBL/GenBank/DDBJ databases">
        <authorList>
            <person name="Li J."/>
        </authorList>
    </citation>
    <scope>NUCLEOTIDE SEQUENCE [LARGE SCALE GENOMIC DNA]</scope>
    <source>
        <strain evidence="5 6">CCTCC AB209002</strain>
    </source>
</reference>
<name>A0A3L7A1I3_9MICO</name>
<dbReference type="Pfam" id="PF13579">
    <property type="entry name" value="Glyco_trans_4_4"/>
    <property type="match status" value="1"/>
</dbReference>
<dbReference type="PANTHER" id="PTHR12526">
    <property type="entry name" value="GLYCOSYLTRANSFERASE"/>
    <property type="match status" value="1"/>
</dbReference>
<feature type="region of interest" description="Disordered" evidence="3">
    <location>
        <begin position="125"/>
        <end position="158"/>
    </location>
</feature>
<gene>
    <name evidence="5" type="ORF">D9V29_00845</name>
</gene>
<keyword evidence="6" id="KW-1185">Reference proteome</keyword>
<feature type="domain" description="Glycosyltransferase subfamily 4-like N-terminal" evidence="4">
    <location>
        <begin position="53"/>
        <end position="279"/>
    </location>
</feature>
<dbReference type="SUPFAM" id="SSF53756">
    <property type="entry name" value="UDP-Glycosyltransferase/glycogen phosphorylase"/>
    <property type="match status" value="1"/>
</dbReference>
<proteinExistence type="predicted"/>
<comment type="caution">
    <text evidence="5">The sequence shown here is derived from an EMBL/GenBank/DDBJ whole genome shotgun (WGS) entry which is preliminary data.</text>
</comment>
<keyword evidence="2 5" id="KW-0808">Transferase</keyword>
<feature type="compositionally biased region" description="Basic and acidic residues" evidence="3">
    <location>
        <begin position="1"/>
        <end position="18"/>
    </location>
</feature>
<evidence type="ECO:0000256" key="1">
    <source>
        <dbReference type="ARBA" id="ARBA00022676"/>
    </source>
</evidence>
<dbReference type="EMBL" id="RCUV01000001">
    <property type="protein sequence ID" value="RLP73878.1"/>
    <property type="molecule type" value="Genomic_DNA"/>
</dbReference>
<accession>A0A3L7A1I3</accession>
<organism evidence="5 6">
    <name type="scientific">Mycetocola manganoxydans</name>
    <dbReference type="NCBI Taxonomy" id="699879"/>
    <lineage>
        <taxon>Bacteria</taxon>
        <taxon>Bacillati</taxon>
        <taxon>Actinomycetota</taxon>
        <taxon>Actinomycetes</taxon>
        <taxon>Micrococcales</taxon>
        <taxon>Microbacteriaceae</taxon>
        <taxon>Mycetocola</taxon>
    </lineage>
</organism>
<feature type="compositionally biased region" description="Polar residues" evidence="3">
    <location>
        <begin position="125"/>
        <end position="135"/>
    </location>
</feature>
<sequence>MLPGRHNGEREWPRDGTATRRKTNMVSNDPLPLIDGRRPRIAFVVYNDTYADTRVLKIAATVAEGGADVRIFAFSSRTGHFGPGLETGEVEIDRLPLREIAHLLTKWGLSVRRMLGRPVPIYTETATNTGESSTAPVAGTAAPKVATPSVPKPAAPRASGAKNVAIDLWRRADATIKQGSFWKRASASVQAWRPDIIHAHDANTLVVAMWASRRLSVPYVYDSHELWTERNIRSDRPVAKRFERLYERLGAQRATAVVTVSPSIADWLKKRYRLRAQPTLVRNIPAFTGQVPEQSAGRLRELAHLSPETRVLAYCGGITTNRGIEETIEALPLLPSDVHFVLLGFGSEIYRAGLDRRIAELGLAHRVHFVGAVRSSDVSAALADADVSLVLTRPACLSYEYSLPNKLFESIQAGIPVVSTNLVDAARLVRKYDVGEIVETDMPAKALAATISKTLASSAQRRAAIRLAAPELTWQGESARLFQLYRSLLAGQSTGVARWIRK</sequence>